<feature type="non-terminal residue" evidence="2">
    <location>
        <position position="52"/>
    </location>
</feature>
<organism evidence="2">
    <name type="scientific">marine metagenome</name>
    <dbReference type="NCBI Taxonomy" id="408172"/>
    <lineage>
        <taxon>unclassified sequences</taxon>
        <taxon>metagenomes</taxon>
        <taxon>ecological metagenomes</taxon>
    </lineage>
</organism>
<name>A0A383BRD6_9ZZZZ</name>
<dbReference type="EMBL" id="UINC01202588">
    <property type="protein sequence ID" value="SVE22464.1"/>
    <property type="molecule type" value="Genomic_DNA"/>
</dbReference>
<dbReference type="AlphaFoldDB" id="A0A383BRD6"/>
<feature type="region of interest" description="Disordered" evidence="1">
    <location>
        <begin position="1"/>
        <end position="28"/>
    </location>
</feature>
<proteinExistence type="predicted"/>
<protein>
    <submittedName>
        <fullName evidence="2">Uncharacterized protein</fullName>
    </submittedName>
</protein>
<reference evidence="2" key="1">
    <citation type="submission" date="2018-05" db="EMBL/GenBank/DDBJ databases">
        <authorList>
            <person name="Lanie J.A."/>
            <person name="Ng W.-L."/>
            <person name="Kazmierczak K.M."/>
            <person name="Andrzejewski T.M."/>
            <person name="Davidsen T.M."/>
            <person name="Wayne K.J."/>
            <person name="Tettelin H."/>
            <person name="Glass J.I."/>
            <person name="Rusch D."/>
            <person name="Podicherti R."/>
            <person name="Tsui H.-C.T."/>
            <person name="Winkler M.E."/>
        </authorList>
    </citation>
    <scope>NUCLEOTIDE SEQUENCE</scope>
</reference>
<evidence type="ECO:0000313" key="2">
    <source>
        <dbReference type="EMBL" id="SVE22464.1"/>
    </source>
</evidence>
<gene>
    <name evidence="2" type="ORF">METZ01_LOCUS475318</name>
</gene>
<evidence type="ECO:0000256" key="1">
    <source>
        <dbReference type="SAM" id="MobiDB-lite"/>
    </source>
</evidence>
<accession>A0A383BRD6</accession>
<sequence length="52" mass="5802">MFPSALFGQDVTAGENEDPYIDPDGASKILQPTKRVEHQRVYMFGISYGLNP</sequence>